<dbReference type="PROSITE" id="PS51257">
    <property type="entry name" value="PROKAR_LIPOPROTEIN"/>
    <property type="match status" value="1"/>
</dbReference>
<reference evidence="3 4" key="1">
    <citation type="journal article" date="2016" name="G3 (Bethesda)">
        <title>First Draft Assembly and Annotation of the Genome of a California Endemic Oak Quercus lobata Nee (Fagaceae).</title>
        <authorList>
            <person name="Sork V.L."/>
            <person name="Fitz-Gibbon S.T."/>
            <person name="Puiu D."/>
            <person name="Crepeau M."/>
            <person name="Gugger P.F."/>
            <person name="Sherman R."/>
            <person name="Stevens K."/>
            <person name="Langley C.H."/>
            <person name="Pellegrini M."/>
            <person name="Salzberg S.L."/>
        </authorList>
    </citation>
    <scope>NUCLEOTIDE SEQUENCE [LARGE SCALE GENOMIC DNA]</scope>
    <source>
        <strain evidence="3 4">cv. SW786</strain>
    </source>
</reference>
<feature type="compositionally biased region" description="Low complexity" evidence="1">
    <location>
        <begin position="72"/>
        <end position="85"/>
    </location>
</feature>
<dbReference type="Proteomes" id="UP000594261">
    <property type="component" value="Chromosome 7"/>
</dbReference>
<dbReference type="EMBL" id="LRBV02000007">
    <property type="status" value="NOT_ANNOTATED_CDS"/>
    <property type="molecule type" value="Genomic_DNA"/>
</dbReference>
<dbReference type="InParanoid" id="A0A7N2M795"/>
<dbReference type="Gramene" id="QL07p044042:mrna">
    <property type="protein sequence ID" value="QL07p044042:mrna:CDS:1"/>
    <property type="gene ID" value="QL07p044042"/>
</dbReference>
<dbReference type="AlphaFoldDB" id="A0A7N2M795"/>
<feature type="chain" id="PRO_5029605425" evidence="2">
    <location>
        <begin position="20"/>
        <end position="91"/>
    </location>
</feature>
<protein>
    <submittedName>
        <fullName evidence="3">Uncharacterized protein</fullName>
    </submittedName>
</protein>
<name>A0A7N2M795_QUELO</name>
<feature type="compositionally biased region" description="Basic and acidic residues" evidence="1">
    <location>
        <begin position="42"/>
        <end position="55"/>
    </location>
</feature>
<evidence type="ECO:0000256" key="1">
    <source>
        <dbReference type="SAM" id="MobiDB-lite"/>
    </source>
</evidence>
<evidence type="ECO:0000256" key="2">
    <source>
        <dbReference type="SAM" id="SignalP"/>
    </source>
</evidence>
<evidence type="ECO:0000313" key="3">
    <source>
        <dbReference type="EnsemblPlants" id="QL07p044042:mrna:CDS:1"/>
    </source>
</evidence>
<proteinExistence type="predicted"/>
<feature type="signal peptide" evidence="2">
    <location>
        <begin position="1"/>
        <end position="19"/>
    </location>
</feature>
<keyword evidence="2" id="KW-0732">Signal</keyword>
<sequence>MKLVVLFLVIMVVSSSCLAVPRRGMLGGIYGQEQLYHAQKRKAMEDSKEESKVEYPDSSINNHHTIPRQNFNSGDGSSQGENGESNEGGNG</sequence>
<dbReference type="PANTHER" id="PTHR36040:SF3">
    <property type="entry name" value="OS04G0188500 PROTEIN"/>
    <property type="match status" value="1"/>
</dbReference>
<feature type="region of interest" description="Disordered" evidence="1">
    <location>
        <begin position="41"/>
        <end position="91"/>
    </location>
</feature>
<evidence type="ECO:0000313" key="4">
    <source>
        <dbReference type="Proteomes" id="UP000594261"/>
    </source>
</evidence>
<dbReference type="PANTHER" id="PTHR36040">
    <property type="entry name" value="OS04G0188500 PROTEIN"/>
    <property type="match status" value="1"/>
</dbReference>
<organism evidence="3 4">
    <name type="scientific">Quercus lobata</name>
    <name type="common">Valley oak</name>
    <dbReference type="NCBI Taxonomy" id="97700"/>
    <lineage>
        <taxon>Eukaryota</taxon>
        <taxon>Viridiplantae</taxon>
        <taxon>Streptophyta</taxon>
        <taxon>Embryophyta</taxon>
        <taxon>Tracheophyta</taxon>
        <taxon>Spermatophyta</taxon>
        <taxon>Magnoliopsida</taxon>
        <taxon>eudicotyledons</taxon>
        <taxon>Gunneridae</taxon>
        <taxon>Pentapetalae</taxon>
        <taxon>rosids</taxon>
        <taxon>fabids</taxon>
        <taxon>Fagales</taxon>
        <taxon>Fagaceae</taxon>
        <taxon>Quercus</taxon>
    </lineage>
</organism>
<reference evidence="3" key="2">
    <citation type="submission" date="2021-01" db="UniProtKB">
        <authorList>
            <consortium name="EnsemblPlants"/>
        </authorList>
    </citation>
    <scope>IDENTIFICATION</scope>
</reference>
<feature type="compositionally biased region" description="Polar residues" evidence="1">
    <location>
        <begin position="58"/>
        <end position="71"/>
    </location>
</feature>
<accession>A0A7N2M795</accession>
<dbReference type="EnsemblPlants" id="QL07p044042:mrna">
    <property type="protein sequence ID" value="QL07p044042:mrna:CDS:1"/>
    <property type="gene ID" value="QL07p044042"/>
</dbReference>
<keyword evidence="4" id="KW-1185">Reference proteome</keyword>
<dbReference type="OMA" id="HSIPRQH"/>